<evidence type="ECO:0000256" key="1">
    <source>
        <dbReference type="SAM" id="Phobius"/>
    </source>
</evidence>
<dbReference type="AlphaFoldDB" id="A0A7Y0SJR0"/>
<keyword evidence="1" id="KW-1133">Transmembrane helix</keyword>
<name>A0A7Y0SJR0_VIBPH</name>
<organism evidence="2 3">
    <name type="scientific">Vibrio parahaemolyticus</name>
    <dbReference type="NCBI Taxonomy" id="670"/>
    <lineage>
        <taxon>Bacteria</taxon>
        <taxon>Pseudomonadati</taxon>
        <taxon>Pseudomonadota</taxon>
        <taxon>Gammaproteobacteria</taxon>
        <taxon>Vibrionales</taxon>
        <taxon>Vibrionaceae</taxon>
        <taxon>Vibrio</taxon>
    </lineage>
</organism>
<reference evidence="2 3" key="1">
    <citation type="submission" date="2020-04" db="EMBL/GenBank/DDBJ databases">
        <title>Whole-genome sequencing of Vibrio spp. from China reveals different genetic environments of blaCTX-M-14 among diverse lineages.</title>
        <authorList>
            <person name="Zheng Z."/>
            <person name="Ye L."/>
            <person name="Chen S."/>
        </authorList>
    </citation>
    <scope>NUCLEOTIDE SEQUENCE [LARGE SCALE GENOMIC DNA]</scope>
    <source>
        <strain evidence="2 3">Vb0551</strain>
    </source>
</reference>
<dbReference type="Proteomes" id="UP000518904">
    <property type="component" value="Unassembled WGS sequence"/>
</dbReference>
<proteinExistence type="predicted"/>
<gene>
    <name evidence="2" type="ORF">HKB16_18305</name>
</gene>
<evidence type="ECO:0000313" key="2">
    <source>
        <dbReference type="EMBL" id="NMU84814.1"/>
    </source>
</evidence>
<keyword evidence="1" id="KW-0472">Membrane</keyword>
<sequence length="231" mass="26316">MAGIGVLNLWYLSGLVVSKDVVPVTYTYILNGIIAVSGAFFGAASAFYFNNRRDTAREKMRCIESLNQALFTSLQQINALSLLKRHIEPFESDPCRYINLGATYAKYKFDFKLENLNFILSLDPTLVMDITIEQGRFDSAVAIFNMRSDFHSKELQVVLSDSGFAITNPSEKEVVDCIGPRMTYTAIKLTNEVYEHVYESVESAKDLHKRLYQFASDAYPEEYFVQFKEQV</sequence>
<protein>
    <submittedName>
        <fullName evidence="2">Uncharacterized protein</fullName>
    </submittedName>
</protein>
<dbReference type="EMBL" id="JABCLB010002167">
    <property type="protein sequence ID" value="NMU84814.1"/>
    <property type="molecule type" value="Genomic_DNA"/>
</dbReference>
<accession>A0A7Y0SJR0</accession>
<evidence type="ECO:0000313" key="3">
    <source>
        <dbReference type="Proteomes" id="UP000518904"/>
    </source>
</evidence>
<feature type="transmembrane region" description="Helical" evidence="1">
    <location>
        <begin position="28"/>
        <end position="49"/>
    </location>
</feature>
<dbReference type="RefSeq" id="WP_141180060.1">
    <property type="nucleotide sequence ID" value="NZ_CP041202.1"/>
</dbReference>
<keyword evidence="1" id="KW-0812">Transmembrane</keyword>
<comment type="caution">
    <text evidence="2">The sequence shown here is derived from an EMBL/GenBank/DDBJ whole genome shotgun (WGS) entry which is preliminary data.</text>
</comment>